<feature type="compositionally biased region" description="Polar residues" evidence="1">
    <location>
        <begin position="246"/>
        <end position="255"/>
    </location>
</feature>
<proteinExistence type="predicted"/>
<evidence type="ECO:0000313" key="3">
    <source>
        <dbReference type="EMBL" id="KAF1977993.1"/>
    </source>
</evidence>
<name>A0A6A5VJZ8_9PLEO</name>
<dbReference type="OrthoDB" id="3514033at2759"/>
<evidence type="ECO:0000256" key="1">
    <source>
        <dbReference type="SAM" id="MobiDB-lite"/>
    </source>
</evidence>
<feature type="domain" description="Stc1" evidence="2">
    <location>
        <begin position="26"/>
        <end position="107"/>
    </location>
</feature>
<dbReference type="Proteomes" id="UP000800036">
    <property type="component" value="Unassembled WGS sequence"/>
</dbReference>
<sequence length="311" mass="34532">MPRHNQVYDPAVMRALEGVRIPAKLKCDRCNKYKGHNAFSNKQLTDARYKIKNEGQSARYKIKCMPCTGQQPVEILCSVCSVWKGLEAFAKSQRKKIDSSECFQCTEKRLSVDPVSDKDYDADNRSRAFRTEPEWQPSVFDVSQTSDTTTDWDEDEGDSGTDGGVCLSEGFTRKLSITESSQVDTLIGAEFDRGSQSSHNDGWQTVESRSWHTPSGRSQTTPTISNTSSRGFNPNNYGWPGAPRSVSGSQHSFASSVAERSEDSITMSANGTFAKIKAYKPEMKENQSWSSDEESDEDGASDEDDDSDGEL</sequence>
<gene>
    <name evidence="3" type="ORF">BU23DRAFT_595837</name>
</gene>
<feature type="region of interest" description="Disordered" evidence="1">
    <location>
        <begin position="192"/>
        <end position="311"/>
    </location>
</feature>
<feature type="compositionally biased region" description="Polar residues" evidence="1">
    <location>
        <begin position="194"/>
        <end position="236"/>
    </location>
</feature>
<dbReference type="Pfam" id="PF12898">
    <property type="entry name" value="Stc1"/>
    <property type="match status" value="1"/>
</dbReference>
<keyword evidence="4" id="KW-1185">Reference proteome</keyword>
<feature type="compositionally biased region" description="Acidic residues" evidence="1">
    <location>
        <begin position="150"/>
        <end position="159"/>
    </location>
</feature>
<feature type="compositionally biased region" description="Acidic residues" evidence="1">
    <location>
        <begin position="291"/>
        <end position="311"/>
    </location>
</feature>
<reference evidence="3" key="1">
    <citation type="journal article" date="2020" name="Stud. Mycol.">
        <title>101 Dothideomycetes genomes: a test case for predicting lifestyles and emergence of pathogens.</title>
        <authorList>
            <person name="Haridas S."/>
            <person name="Albert R."/>
            <person name="Binder M."/>
            <person name="Bloem J."/>
            <person name="Labutti K."/>
            <person name="Salamov A."/>
            <person name="Andreopoulos B."/>
            <person name="Baker S."/>
            <person name="Barry K."/>
            <person name="Bills G."/>
            <person name="Bluhm B."/>
            <person name="Cannon C."/>
            <person name="Castanera R."/>
            <person name="Culley D."/>
            <person name="Daum C."/>
            <person name="Ezra D."/>
            <person name="Gonzalez J."/>
            <person name="Henrissat B."/>
            <person name="Kuo A."/>
            <person name="Liang C."/>
            <person name="Lipzen A."/>
            <person name="Lutzoni F."/>
            <person name="Magnuson J."/>
            <person name="Mondo S."/>
            <person name="Nolan M."/>
            <person name="Ohm R."/>
            <person name="Pangilinan J."/>
            <person name="Park H.-J."/>
            <person name="Ramirez L."/>
            <person name="Alfaro M."/>
            <person name="Sun H."/>
            <person name="Tritt A."/>
            <person name="Yoshinaga Y."/>
            <person name="Zwiers L.-H."/>
            <person name="Turgeon B."/>
            <person name="Goodwin S."/>
            <person name="Spatafora J."/>
            <person name="Crous P."/>
            <person name="Grigoriev I."/>
        </authorList>
    </citation>
    <scope>NUCLEOTIDE SEQUENCE</scope>
    <source>
        <strain evidence="3">CBS 107.79</strain>
    </source>
</reference>
<evidence type="ECO:0000313" key="4">
    <source>
        <dbReference type="Proteomes" id="UP000800036"/>
    </source>
</evidence>
<feature type="region of interest" description="Disordered" evidence="1">
    <location>
        <begin position="128"/>
        <end position="164"/>
    </location>
</feature>
<dbReference type="InterPro" id="IPR024630">
    <property type="entry name" value="Stc1"/>
</dbReference>
<organism evidence="3 4">
    <name type="scientific">Bimuria novae-zelandiae CBS 107.79</name>
    <dbReference type="NCBI Taxonomy" id="1447943"/>
    <lineage>
        <taxon>Eukaryota</taxon>
        <taxon>Fungi</taxon>
        <taxon>Dikarya</taxon>
        <taxon>Ascomycota</taxon>
        <taxon>Pezizomycotina</taxon>
        <taxon>Dothideomycetes</taxon>
        <taxon>Pleosporomycetidae</taxon>
        <taxon>Pleosporales</taxon>
        <taxon>Massarineae</taxon>
        <taxon>Didymosphaeriaceae</taxon>
        <taxon>Bimuria</taxon>
    </lineage>
</organism>
<accession>A0A6A5VJZ8</accession>
<dbReference type="EMBL" id="ML976661">
    <property type="protein sequence ID" value="KAF1977993.1"/>
    <property type="molecule type" value="Genomic_DNA"/>
</dbReference>
<protein>
    <recommendedName>
        <fullName evidence="2">Stc1 domain-containing protein</fullName>
    </recommendedName>
</protein>
<dbReference type="AlphaFoldDB" id="A0A6A5VJZ8"/>
<evidence type="ECO:0000259" key="2">
    <source>
        <dbReference type="Pfam" id="PF12898"/>
    </source>
</evidence>